<organism evidence="3 4">
    <name type="scientific">Arthrobacter ginkgonis</name>
    <dbReference type="NCBI Taxonomy" id="1630594"/>
    <lineage>
        <taxon>Bacteria</taxon>
        <taxon>Bacillati</taxon>
        <taxon>Actinomycetota</taxon>
        <taxon>Actinomycetes</taxon>
        <taxon>Micrococcales</taxon>
        <taxon>Micrococcaceae</taxon>
        <taxon>Arthrobacter</taxon>
    </lineage>
</organism>
<proteinExistence type="predicted"/>
<dbReference type="Gene3D" id="2.30.30.40">
    <property type="entry name" value="SH3 Domains"/>
    <property type="match status" value="1"/>
</dbReference>
<evidence type="ECO:0000259" key="2">
    <source>
        <dbReference type="PROSITE" id="PS51781"/>
    </source>
</evidence>
<dbReference type="PANTHER" id="PTHR10587">
    <property type="entry name" value="GLYCOSYL TRANSFERASE-RELATED"/>
    <property type="match status" value="1"/>
</dbReference>
<dbReference type="Proteomes" id="UP001500752">
    <property type="component" value="Unassembled WGS sequence"/>
</dbReference>
<accession>A0ABP7C761</accession>
<reference evidence="4" key="1">
    <citation type="journal article" date="2019" name="Int. J. Syst. Evol. Microbiol.">
        <title>The Global Catalogue of Microorganisms (GCM) 10K type strain sequencing project: providing services to taxonomists for standard genome sequencing and annotation.</title>
        <authorList>
            <consortium name="The Broad Institute Genomics Platform"/>
            <consortium name="The Broad Institute Genome Sequencing Center for Infectious Disease"/>
            <person name="Wu L."/>
            <person name="Ma J."/>
        </authorList>
    </citation>
    <scope>NUCLEOTIDE SEQUENCE [LARGE SCALE GENOMIC DNA]</scope>
    <source>
        <strain evidence="4">JCM 30742</strain>
    </source>
</reference>
<evidence type="ECO:0000256" key="1">
    <source>
        <dbReference type="SAM" id="SignalP"/>
    </source>
</evidence>
<name>A0ABP7C761_9MICC</name>
<comment type="caution">
    <text evidence="3">The sequence shown here is derived from an EMBL/GenBank/DDBJ whole genome shotgun (WGS) entry which is preliminary data.</text>
</comment>
<dbReference type="Pfam" id="PF01522">
    <property type="entry name" value="Polysacc_deac_1"/>
    <property type="match status" value="1"/>
</dbReference>
<keyword evidence="1" id="KW-0732">Signal</keyword>
<dbReference type="CDD" id="cd10917">
    <property type="entry name" value="CE4_NodB_like_6s_7s"/>
    <property type="match status" value="1"/>
</dbReference>
<dbReference type="SUPFAM" id="SSF50044">
    <property type="entry name" value="SH3-domain"/>
    <property type="match status" value="1"/>
</dbReference>
<dbReference type="InterPro" id="IPR050248">
    <property type="entry name" value="Polysacc_deacetylase_ArnD"/>
</dbReference>
<dbReference type="Pfam" id="PF08239">
    <property type="entry name" value="SH3_3"/>
    <property type="match status" value="1"/>
</dbReference>
<dbReference type="InterPro" id="IPR002509">
    <property type="entry name" value="NODB_dom"/>
</dbReference>
<keyword evidence="4" id="KW-1185">Reference proteome</keyword>
<dbReference type="EMBL" id="BAABEO010000011">
    <property type="protein sequence ID" value="GAA3679660.1"/>
    <property type="molecule type" value="Genomic_DNA"/>
</dbReference>
<dbReference type="InterPro" id="IPR011330">
    <property type="entry name" value="Glyco_hydro/deAcase_b/a-brl"/>
</dbReference>
<feature type="chain" id="PRO_5045313780" description="SH3b domain-containing protein" evidence="1">
    <location>
        <begin position="18"/>
        <end position="332"/>
    </location>
</feature>
<dbReference type="RefSeq" id="WP_345150078.1">
    <property type="nucleotide sequence ID" value="NZ_BAABEO010000011.1"/>
</dbReference>
<dbReference type="SUPFAM" id="SSF88713">
    <property type="entry name" value="Glycoside hydrolase/deacetylase"/>
    <property type="match status" value="1"/>
</dbReference>
<gene>
    <name evidence="3" type="ORF">GCM10023081_17320</name>
</gene>
<sequence length="332" mass="34923">MTLLLLATAALAAPATAAPPGAADAAVLAGEAAGPAIVPAAAKAITGITTANLRLRTGAGTKYKVINTLPKGTRVKLVSKKSNGWWKVTVGTRTGWVSSAYLTLSTKATTNALGYISRGLTYRDKGPNKSSRVVLTFDDCPKTLTAFDAVLKYAYANNIGLVLAPTGACISSFRSKYGVNIAARARAKGQWVINHSVSHVDLRPLSCAAGAKQLQGSGVLSNYGRPPYGALDGSVECAYATAGMNIWTWNVDTEDWKVKNKALTVSRAINRASAGSTVLMHMQWYGFSPDSIRQIKAGLGKRGLKLCRAYRGSDNTGPISSAPRYLPSSLPC</sequence>
<dbReference type="InterPro" id="IPR036028">
    <property type="entry name" value="SH3-like_dom_sf"/>
</dbReference>
<dbReference type="SMART" id="SM00287">
    <property type="entry name" value="SH3b"/>
    <property type="match status" value="1"/>
</dbReference>
<feature type="domain" description="SH3b" evidence="2">
    <location>
        <begin position="40"/>
        <end position="106"/>
    </location>
</feature>
<protein>
    <recommendedName>
        <fullName evidence="2">SH3b domain-containing protein</fullName>
    </recommendedName>
</protein>
<evidence type="ECO:0000313" key="3">
    <source>
        <dbReference type="EMBL" id="GAA3679660.1"/>
    </source>
</evidence>
<dbReference type="Gene3D" id="3.20.20.370">
    <property type="entry name" value="Glycoside hydrolase/deacetylase"/>
    <property type="match status" value="1"/>
</dbReference>
<dbReference type="PROSITE" id="PS51781">
    <property type="entry name" value="SH3B"/>
    <property type="match status" value="1"/>
</dbReference>
<dbReference type="InterPro" id="IPR003646">
    <property type="entry name" value="SH3-like_bac-type"/>
</dbReference>
<feature type="signal peptide" evidence="1">
    <location>
        <begin position="1"/>
        <end position="17"/>
    </location>
</feature>
<evidence type="ECO:0000313" key="4">
    <source>
        <dbReference type="Proteomes" id="UP001500752"/>
    </source>
</evidence>